<dbReference type="AlphaFoldDB" id="A0A368FU47"/>
<protein>
    <submittedName>
        <fullName evidence="2">Peptidase family M13</fullName>
    </submittedName>
</protein>
<name>A0A368FU47_ANCCA</name>
<dbReference type="PANTHER" id="PTHR11733:SF188">
    <property type="entry name" value="NEPRILYSIN"/>
    <property type="match status" value="1"/>
</dbReference>
<keyword evidence="3" id="KW-1185">Reference proteome</keyword>
<evidence type="ECO:0000313" key="3">
    <source>
        <dbReference type="Proteomes" id="UP000252519"/>
    </source>
</evidence>
<dbReference type="InterPro" id="IPR024079">
    <property type="entry name" value="MetalloPept_cat_dom_sf"/>
</dbReference>
<sequence length="171" mass="19130">MDSTSKTGFTDMAQCVVTQYSTQCCPEKTGNVHCCNGATTQGENIADLGGTSSSVFFIHFILLIEIDGQQAAYNAYQDYVKELGHEEMRLPGLEQYTPNQIFWITYGYSWCMKQNDQNLVNQLLTNPHAPGSCRTNQVMQDIPSFGKDFGCKPGSPMYPPPDQRCKVWVGY</sequence>
<dbReference type="PANTHER" id="PTHR11733">
    <property type="entry name" value="ZINC METALLOPROTEASE FAMILY M13 NEPRILYSIN-RELATED"/>
    <property type="match status" value="1"/>
</dbReference>
<reference evidence="2 3" key="1">
    <citation type="submission" date="2014-10" db="EMBL/GenBank/DDBJ databases">
        <title>Draft genome of the hookworm Ancylostoma caninum.</title>
        <authorList>
            <person name="Mitreva M."/>
        </authorList>
    </citation>
    <scope>NUCLEOTIDE SEQUENCE [LARGE SCALE GENOMIC DNA]</scope>
    <source>
        <strain evidence="2 3">Baltimore</strain>
    </source>
</reference>
<dbReference type="InterPro" id="IPR018497">
    <property type="entry name" value="Peptidase_M13_C"/>
</dbReference>
<evidence type="ECO:0000259" key="1">
    <source>
        <dbReference type="Pfam" id="PF01431"/>
    </source>
</evidence>
<dbReference type="STRING" id="29170.A0A368FU47"/>
<feature type="domain" description="Peptidase M13 C-terminal" evidence="1">
    <location>
        <begin position="68"/>
        <end position="165"/>
    </location>
</feature>
<dbReference type="InterPro" id="IPR000718">
    <property type="entry name" value="Peptidase_M13"/>
</dbReference>
<proteinExistence type="predicted"/>
<dbReference type="Proteomes" id="UP000252519">
    <property type="component" value="Unassembled WGS sequence"/>
</dbReference>
<dbReference type="GO" id="GO:0016485">
    <property type="term" value="P:protein processing"/>
    <property type="evidence" value="ECO:0007669"/>
    <property type="project" value="TreeGrafter"/>
</dbReference>
<dbReference type="OrthoDB" id="6475849at2759"/>
<dbReference type="EMBL" id="JOJR01000770">
    <property type="protein sequence ID" value="RCN34529.1"/>
    <property type="molecule type" value="Genomic_DNA"/>
</dbReference>
<dbReference type="SUPFAM" id="SSF55486">
    <property type="entry name" value="Metalloproteases ('zincins'), catalytic domain"/>
    <property type="match status" value="1"/>
</dbReference>
<evidence type="ECO:0000313" key="2">
    <source>
        <dbReference type="EMBL" id="RCN34529.1"/>
    </source>
</evidence>
<accession>A0A368FU47</accession>
<dbReference type="PROSITE" id="PS51885">
    <property type="entry name" value="NEPRILYSIN"/>
    <property type="match status" value="1"/>
</dbReference>
<comment type="caution">
    <text evidence="2">The sequence shown here is derived from an EMBL/GenBank/DDBJ whole genome shotgun (WGS) entry which is preliminary data.</text>
</comment>
<dbReference type="Gene3D" id="3.40.390.10">
    <property type="entry name" value="Collagenase (Catalytic Domain)"/>
    <property type="match status" value="1"/>
</dbReference>
<dbReference type="Pfam" id="PF01431">
    <property type="entry name" value="Peptidase_M13"/>
    <property type="match status" value="2"/>
</dbReference>
<organism evidence="2 3">
    <name type="scientific">Ancylostoma caninum</name>
    <name type="common">Dog hookworm</name>
    <dbReference type="NCBI Taxonomy" id="29170"/>
    <lineage>
        <taxon>Eukaryota</taxon>
        <taxon>Metazoa</taxon>
        <taxon>Ecdysozoa</taxon>
        <taxon>Nematoda</taxon>
        <taxon>Chromadorea</taxon>
        <taxon>Rhabditida</taxon>
        <taxon>Rhabditina</taxon>
        <taxon>Rhabditomorpha</taxon>
        <taxon>Strongyloidea</taxon>
        <taxon>Ancylostomatidae</taxon>
        <taxon>Ancylostomatinae</taxon>
        <taxon>Ancylostoma</taxon>
    </lineage>
</organism>
<feature type="domain" description="Peptidase M13 C-terminal" evidence="1">
    <location>
        <begin position="1"/>
        <end position="52"/>
    </location>
</feature>
<dbReference type="GO" id="GO:0004222">
    <property type="term" value="F:metalloendopeptidase activity"/>
    <property type="evidence" value="ECO:0007669"/>
    <property type="project" value="InterPro"/>
</dbReference>
<dbReference type="GO" id="GO:0005886">
    <property type="term" value="C:plasma membrane"/>
    <property type="evidence" value="ECO:0007669"/>
    <property type="project" value="TreeGrafter"/>
</dbReference>
<gene>
    <name evidence="2" type="ORF">ANCCAN_19624</name>
</gene>